<feature type="region of interest" description="Disordered" evidence="1">
    <location>
        <begin position="1"/>
        <end position="58"/>
    </location>
</feature>
<evidence type="ECO:0000256" key="1">
    <source>
        <dbReference type="SAM" id="MobiDB-lite"/>
    </source>
</evidence>
<dbReference type="GO" id="GO:0004672">
    <property type="term" value="F:protein kinase activity"/>
    <property type="evidence" value="ECO:0007669"/>
    <property type="project" value="InterPro"/>
</dbReference>
<feature type="compositionally biased region" description="Low complexity" evidence="1">
    <location>
        <begin position="660"/>
        <end position="671"/>
    </location>
</feature>
<organism evidence="3 4">
    <name type="scientific">Acer saccharum</name>
    <name type="common">Sugar maple</name>
    <dbReference type="NCBI Taxonomy" id="4024"/>
    <lineage>
        <taxon>Eukaryota</taxon>
        <taxon>Viridiplantae</taxon>
        <taxon>Streptophyta</taxon>
        <taxon>Embryophyta</taxon>
        <taxon>Tracheophyta</taxon>
        <taxon>Spermatophyta</taxon>
        <taxon>Magnoliopsida</taxon>
        <taxon>eudicotyledons</taxon>
        <taxon>Gunneridae</taxon>
        <taxon>Pentapetalae</taxon>
        <taxon>rosids</taxon>
        <taxon>malvids</taxon>
        <taxon>Sapindales</taxon>
        <taxon>Sapindaceae</taxon>
        <taxon>Hippocastanoideae</taxon>
        <taxon>Acereae</taxon>
        <taxon>Acer</taxon>
    </lineage>
</organism>
<dbReference type="Gene3D" id="3.30.200.20">
    <property type="entry name" value="Phosphorylase Kinase, domain 1"/>
    <property type="match status" value="1"/>
</dbReference>
<feature type="compositionally biased region" description="Polar residues" evidence="1">
    <location>
        <begin position="27"/>
        <end position="45"/>
    </location>
</feature>
<comment type="caution">
    <text evidence="3">The sequence shown here is derived from an EMBL/GenBank/DDBJ whole genome shotgun (WGS) entry which is preliminary data.</text>
</comment>
<dbReference type="PANTHER" id="PTHR46863">
    <property type="entry name" value="OS09G0572100 PROTEIN"/>
    <property type="match status" value="1"/>
</dbReference>
<dbReference type="InterPro" id="IPR001245">
    <property type="entry name" value="Ser-Thr/Tyr_kinase_cat_dom"/>
</dbReference>
<name>A0AA39W730_ACESA</name>
<feature type="region of interest" description="Disordered" evidence="1">
    <location>
        <begin position="624"/>
        <end position="682"/>
    </location>
</feature>
<protein>
    <recommendedName>
        <fullName evidence="2">Protein kinase domain-containing protein</fullName>
    </recommendedName>
</protein>
<dbReference type="EMBL" id="JAUESC010000002">
    <property type="protein sequence ID" value="KAK0605338.1"/>
    <property type="molecule type" value="Genomic_DNA"/>
</dbReference>
<dbReference type="SUPFAM" id="SSF56112">
    <property type="entry name" value="Protein kinase-like (PK-like)"/>
    <property type="match status" value="1"/>
</dbReference>
<evidence type="ECO:0000313" key="4">
    <source>
        <dbReference type="Proteomes" id="UP001168877"/>
    </source>
</evidence>
<dbReference type="Pfam" id="PF12776">
    <property type="entry name" value="Myb_DNA-bind_3"/>
    <property type="match status" value="1"/>
</dbReference>
<keyword evidence="4" id="KW-1185">Reference proteome</keyword>
<accession>A0AA39W730</accession>
<evidence type="ECO:0000313" key="3">
    <source>
        <dbReference type="EMBL" id="KAK0605338.1"/>
    </source>
</evidence>
<feature type="domain" description="Protein kinase" evidence="2">
    <location>
        <begin position="83"/>
        <end position="423"/>
    </location>
</feature>
<dbReference type="PROSITE" id="PS50011">
    <property type="entry name" value="PROTEIN_KINASE_DOM"/>
    <property type="match status" value="1"/>
</dbReference>
<feature type="compositionally biased region" description="Low complexity" evidence="1">
    <location>
        <begin position="46"/>
        <end position="58"/>
    </location>
</feature>
<dbReference type="GO" id="GO:0005524">
    <property type="term" value="F:ATP binding"/>
    <property type="evidence" value="ECO:0007669"/>
    <property type="project" value="InterPro"/>
</dbReference>
<feature type="compositionally biased region" description="Polar residues" evidence="1">
    <location>
        <begin position="639"/>
        <end position="650"/>
    </location>
</feature>
<gene>
    <name evidence="3" type="ORF">LWI29_025644</name>
</gene>
<dbReference type="PANTHER" id="PTHR46863:SF1">
    <property type="entry name" value="PROTEIN KINASE SUPERFAMILY PROTEIN"/>
    <property type="match status" value="1"/>
</dbReference>
<sequence length="772" mass="86939">MSTNASEPVTTRPTQSPRTRRTKPTHNDPNLSFPSTLTSGNYTLPSTSTSYTKASSSSASVSSRTSLSSLRNTISENPHIYSFSEIRSATNNFLLKKYSSSSTNCWRCNLRGRDVMIFQRKFRRKPETYNLRERLSVIFRSHHNSIIKLLGASISDDYIYLVYEFINGANLSDCLRNSKNPDFTVLSTWMSRMQILTDLAHGLDYIHNNTGLNLNLVHNHIKSSSIVVTEPSFNAKICHFGTAQLCGETDDDDDHERKRKVSSFKRESEITEIVEEEDEQQPIPTSLTRSSSKKMQFEGLRGYMSPEFQATGVPTQKSDVYGLGVVMLELISGEEPLKYKFDKSRGEFARTSVIDAARSALDGREEGDGGGGLRKFVDRKLKDSFPVDLAVKVTRVAMECVDEDPDKRPDMERVSRKISKLYLESKNWVDTMKIPTGIFKLWPPPLLSTEISFHPRLLFLISKMDTSKTKGPGQNKRFWTEEEDNKLIESLLELNNDGRFKAEGSFKPGHLKELEKKLNEKLSGCDLLAKPHIESRMKTLKTNFQIVHDMLTGPNCSGFGWDTERKTVTAEKPVWDAYIQSHKEAAPFKLKSFPYYDELSMIFGKDRATGQHAETPADVEEQLQNEGGDYNSDDYASTEDVNNASDNNVDIQFVSKASKRSQSQTESSSTSKKQRKGKSSGDLAAALTESTMTLAAVIEKSSARLSKAIGEDLNDKHMQLGEELSRTTTLTIMERHKVYRLIVQDNALVSYFFSLPDELKDDWAKGILAGTI</sequence>
<feature type="compositionally biased region" description="Low complexity" evidence="1">
    <location>
        <begin position="8"/>
        <end position="17"/>
    </location>
</feature>
<dbReference type="Gene3D" id="1.10.510.10">
    <property type="entry name" value="Transferase(Phosphotransferase) domain 1"/>
    <property type="match status" value="1"/>
</dbReference>
<dbReference type="Proteomes" id="UP001168877">
    <property type="component" value="Unassembled WGS sequence"/>
</dbReference>
<evidence type="ECO:0000259" key="2">
    <source>
        <dbReference type="PROSITE" id="PS50011"/>
    </source>
</evidence>
<dbReference type="InterPro" id="IPR011009">
    <property type="entry name" value="Kinase-like_dom_sf"/>
</dbReference>
<reference evidence="3" key="1">
    <citation type="journal article" date="2022" name="Plant J.">
        <title>Strategies of tolerance reflected in two North American maple genomes.</title>
        <authorList>
            <person name="McEvoy S.L."/>
            <person name="Sezen U.U."/>
            <person name="Trouern-Trend A."/>
            <person name="McMahon S.M."/>
            <person name="Schaberg P.G."/>
            <person name="Yang J."/>
            <person name="Wegrzyn J.L."/>
            <person name="Swenson N.G."/>
        </authorList>
    </citation>
    <scope>NUCLEOTIDE SEQUENCE</scope>
    <source>
        <strain evidence="3">NS2018</strain>
    </source>
</reference>
<dbReference type="InterPro" id="IPR000719">
    <property type="entry name" value="Prot_kinase_dom"/>
</dbReference>
<proteinExistence type="predicted"/>
<dbReference type="InterPro" id="IPR024752">
    <property type="entry name" value="Myb/SANT-like_dom"/>
</dbReference>
<dbReference type="Pfam" id="PF07714">
    <property type="entry name" value="PK_Tyr_Ser-Thr"/>
    <property type="match status" value="2"/>
</dbReference>
<reference evidence="3" key="2">
    <citation type="submission" date="2023-06" db="EMBL/GenBank/DDBJ databases">
        <authorList>
            <person name="Swenson N.G."/>
            <person name="Wegrzyn J.L."/>
            <person name="Mcevoy S.L."/>
        </authorList>
    </citation>
    <scope>NUCLEOTIDE SEQUENCE</scope>
    <source>
        <strain evidence="3">NS2018</strain>
        <tissue evidence="3">Leaf</tissue>
    </source>
</reference>
<dbReference type="AlphaFoldDB" id="A0AA39W730"/>